<accession>A0ABN7UM47</accession>
<dbReference type="Gene3D" id="2.40.70.10">
    <property type="entry name" value="Acid Proteases"/>
    <property type="match status" value="1"/>
</dbReference>
<dbReference type="InterPro" id="IPR021109">
    <property type="entry name" value="Peptidase_aspartic_dom_sf"/>
</dbReference>
<dbReference type="CDD" id="cd00303">
    <property type="entry name" value="retropepsin_like"/>
    <property type="match status" value="1"/>
</dbReference>
<evidence type="ECO:0000256" key="1">
    <source>
        <dbReference type="SAM" id="MobiDB-lite"/>
    </source>
</evidence>
<evidence type="ECO:0000313" key="3">
    <source>
        <dbReference type="Proteomes" id="UP000789901"/>
    </source>
</evidence>
<comment type="caution">
    <text evidence="2">The sequence shown here is derived from an EMBL/GenBank/DDBJ whole genome shotgun (WGS) entry which is preliminary data.</text>
</comment>
<organism evidence="2 3">
    <name type="scientific">Gigaspora margarita</name>
    <dbReference type="NCBI Taxonomy" id="4874"/>
    <lineage>
        <taxon>Eukaryota</taxon>
        <taxon>Fungi</taxon>
        <taxon>Fungi incertae sedis</taxon>
        <taxon>Mucoromycota</taxon>
        <taxon>Glomeromycotina</taxon>
        <taxon>Glomeromycetes</taxon>
        <taxon>Diversisporales</taxon>
        <taxon>Gigasporaceae</taxon>
        <taxon>Gigaspora</taxon>
    </lineage>
</organism>
<dbReference type="Proteomes" id="UP000789901">
    <property type="component" value="Unassembled WGS sequence"/>
</dbReference>
<feature type="non-terminal residue" evidence="2">
    <location>
        <position position="231"/>
    </location>
</feature>
<gene>
    <name evidence="2" type="ORF">GMARGA_LOCUS8319</name>
</gene>
<name>A0ABN7UM47_GIGMA</name>
<evidence type="ECO:0000313" key="2">
    <source>
        <dbReference type="EMBL" id="CAG8630808.1"/>
    </source>
</evidence>
<dbReference type="SUPFAM" id="SSF50630">
    <property type="entry name" value="Acid proteases"/>
    <property type="match status" value="1"/>
</dbReference>
<sequence length="231" mass="26495">MPDFHLKQEESLKTTSMYCEAQVKDHPILLILDSGSSGCVVSANFLKEVGVSIDRPSTVLMVGIHGKQKRPLGEVDEFLITVGGKTITSKAVVSEVENYAVIVGNDWMKKARARLDWKECELMIRDGHKKIRIPTEYCKPPNITERIQKKKKPNEKEKEVEEYTSEEETESEKVSEELELCQLCLEVGHNDETCIFKRGKSIETAYLVKEEKEKDFNLELLKKEQEEEMKD</sequence>
<proteinExistence type="predicted"/>
<dbReference type="EMBL" id="CAJVQB010004251">
    <property type="protein sequence ID" value="CAG8630808.1"/>
    <property type="molecule type" value="Genomic_DNA"/>
</dbReference>
<protein>
    <submittedName>
        <fullName evidence="2">25675_t:CDS:1</fullName>
    </submittedName>
</protein>
<keyword evidence="3" id="KW-1185">Reference proteome</keyword>
<feature type="region of interest" description="Disordered" evidence="1">
    <location>
        <begin position="148"/>
        <end position="171"/>
    </location>
</feature>
<dbReference type="Pfam" id="PF13650">
    <property type="entry name" value="Asp_protease_2"/>
    <property type="match status" value="1"/>
</dbReference>
<reference evidence="2 3" key="1">
    <citation type="submission" date="2021-06" db="EMBL/GenBank/DDBJ databases">
        <authorList>
            <person name="Kallberg Y."/>
            <person name="Tangrot J."/>
            <person name="Rosling A."/>
        </authorList>
    </citation>
    <scope>NUCLEOTIDE SEQUENCE [LARGE SCALE GENOMIC DNA]</scope>
    <source>
        <strain evidence="2 3">120-4 pot B 10/14</strain>
    </source>
</reference>